<accession>A0A1R3W564</accession>
<evidence type="ECO:0000313" key="7">
    <source>
        <dbReference type="EMBL" id="SIT72688.1"/>
    </source>
</evidence>
<comment type="similarity">
    <text evidence="2">Belongs to the CbiQ family.</text>
</comment>
<feature type="transmembrane region" description="Helical" evidence="6">
    <location>
        <begin position="15"/>
        <end position="46"/>
    </location>
</feature>
<dbReference type="GO" id="GO:0005886">
    <property type="term" value="C:plasma membrane"/>
    <property type="evidence" value="ECO:0007669"/>
    <property type="project" value="UniProtKB-ARBA"/>
</dbReference>
<proteinExistence type="inferred from homology"/>
<dbReference type="EMBL" id="FTPK01000003">
    <property type="protein sequence ID" value="SIT72688.1"/>
    <property type="molecule type" value="Genomic_DNA"/>
</dbReference>
<comment type="subcellular location">
    <subcellularLocation>
        <location evidence="1">Membrane</location>
        <topology evidence="1">Multi-pass membrane protein</topology>
    </subcellularLocation>
</comment>
<dbReference type="AlphaFoldDB" id="A0A1R3W564"/>
<dbReference type="CDD" id="cd16914">
    <property type="entry name" value="EcfT"/>
    <property type="match status" value="1"/>
</dbReference>
<evidence type="ECO:0000256" key="6">
    <source>
        <dbReference type="SAM" id="Phobius"/>
    </source>
</evidence>
<keyword evidence="5 6" id="KW-0472">Membrane</keyword>
<evidence type="ECO:0000256" key="3">
    <source>
        <dbReference type="ARBA" id="ARBA00022692"/>
    </source>
</evidence>
<evidence type="ECO:0000313" key="8">
    <source>
        <dbReference type="Proteomes" id="UP000223759"/>
    </source>
</evidence>
<evidence type="ECO:0000256" key="5">
    <source>
        <dbReference type="ARBA" id="ARBA00023136"/>
    </source>
</evidence>
<dbReference type="STRING" id="233100.SAMN05216526_1710"/>
<dbReference type="InterPro" id="IPR003339">
    <property type="entry name" value="ABC/ECF_trnsptr_transmembrane"/>
</dbReference>
<keyword evidence="4 6" id="KW-1133">Transmembrane helix</keyword>
<reference evidence="7 8" key="1">
    <citation type="submission" date="2017-01" db="EMBL/GenBank/DDBJ databases">
        <authorList>
            <person name="Mah S.A."/>
            <person name="Swanson W.J."/>
            <person name="Moy G.W."/>
            <person name="Vacquier V.D."/>
        </authorList>
    </citation>
    <scope>NUCLEOTIDE SEQUENCE [LARGE SCALE GENOMIC DNA]</scope>
    <source>
        <strain evidence="7 8">M9</strain>
    </source>
</reference>
<gene>
    <name evidence="7" type="ORF">SAMN05216526_1710</name>
</gene>
<organism evidence="7 8">
    <name type="scientific">Ectothiorhodosinus mongolicus</name>
    <dbReference type="NCBI Taxonomy" id="233100"/>
    <lineage>
        <taxon>Bacteria</taxon>
        <taxon>Pseudomonadati</taxon>
        <taxon>Pseudomonadota</taxon>
        <taxon>Gammaproteobacteria</taxon>
        <taxon>Chromatiales</taxon>
        <taxon>Ectothiorhodospiraceae</taxon>
        <taxon>Ectothiorhodosinus</taxon>
    </lineage>
</organism>
<feature type="transmembrane region" description="Helical" evidence="6">
    <location>
        <begin position="96"/>
        <end position="117"/>
    </location>
</feature>
<dbReference type="Proteomes" id="UP000223759">
    <property type="component" value="Unassembled WGS sequence"/>
</dbReference>
<evidence type="ECO:0000256" key="2">
    <source>
        <dbReference type="ARBA" id="ARBA00008564"/>
    </source>
</evidence>
<keyword evidence="3 6" id="KW-0812">Transmembrane</keyword>
<feature type="transmembrane region" description="Helical" evidence="6">
    <location>
        <begin position="58"/>
        <end position="76"/>
    </location>
</feature>
<name>A0A1R3W564_9GAMM</name>
<evidence type="ECO:0000256" key="1">
    <source>
        <dbReference type="ARBA" id="ARBA00004141"/>
    </source>
</evidence>
<protein>
    <submittedName>
        <fullName evidence="7">Energy-coupling factor transport system permease protein</fullName>
    </submittedName>
</protein>
<dbReference type="RefSeq" id="WP_084178709.1">
    <property type="nucleotide sequence ID" value="NZ_CP023018.1"/>
</dbReference>
<keyword evidence="8" id="KW-1185">Reference proteome</keyword>
<dbReference type="OrthoDB" id="5784756at2"/>
<evidence type="ECO:0000256" key="4">
    <source>
        <dbReference type="ARBA" id="ARBA00022989"/>
    </source>
</evidence>
<sequence>MNVLSSQTLHPAVRILMVLAFILLMAHAAWPALLAGTVLAVLALIATDDESRRRYRGMLWRLKWFFLSLLVVFAFLTPGDPLWVGATDWLPSRQGLVQSVMRIWVLVLAVAAVIHLLHACSREALVSGLLWLTMPLKPLGFPAERFAVRLVLTLDVLPELQQLMTTKNGEDQPQALKGQRLQRWAERGAQIYQRALVMAADQPLRELEMPQPHAPGWRDWGMALLVFLPLLWLAL</sequence>